<evidence type="ECO:0000256" key="4">
    <source>
        <dbReference type="ARBA" id="ARBA00023008"/>
    </source>
</evidence>
<evidence type="ECO:0000256" key="3">
    <source>
        <dbReference type="ARBA" id="ARBA00022723"/>
    </source>
</evidence>
<feature type="domain" description="Tyrosinase copper-binding" evidence="8">
    <location>
        <begin position="133"/>
        <end position="150"/>
    </location>
</feature>
<dbReference type="Proteomes" id="UP001465976">
    <property type="component" value="Unassembled WGS sequence"/>
</dbReference>
<comment type="catalytic activity">
    <reaction evidence="7">
        <text>L-tyrosine + O2 = L-dopaquinone + H2O</text>
        <dbReference type="Rhea" id="RHEA:18117"/>
        <dbReference type="ChEBI" id="CHEBI:15377"/>
        <dbReference type="ChEBI" id="CHEBI:15379"/>
        <dbReference type="ChEBI" id="CHEBI:57924"/>
        <dbReference type="ChEBI" id="CHEBI:58315"/>
        <dbReference type="EC" id="1.14.18.1"/>
    </reaction>
</comment>
<name>A0ABR3EVX9_9AGAR</name>
<evidence type="ECO:0000256" key="2">
    <source>
        <dbReference type="ARBA" id="ARBA00011906"/>
    </source>
</evidence>
<evidence type="ECO:0000256" key="7">
    <source>
        <dbReference type="ARBA" id="ARBA00048881"/>
    </source>
</evidence>
<evidence type="ECO:0000313" key="11">
    <source>
        <dbReference type="Proteomes" id="UP001465976"/>
    </source>
</evidence>
<keyword evidence="3" id="KW-0479">Metal-binding</keyword>
<keyword evidence="11" id="KW-1185">Reference proteome</keyword>
<dbReference type="Pfam" id="PF00264">
    <property type="entry name" value="Tyrosinase"/>
    <property type="match status" value="1"/>
</dbReference>
<dbReference type="PANTHER" id="PTHR11474">
    <property type="entry name" value="TYROSINASE FAMILY MEMBER"/>
    <property type="match status" value="1"/>
</dbReference>
<sequence>MSDSPVLITGRKDTGKAYPRLSIDDLQKDHQQFLLFILSYSALQQRTPNAKFMPSNEQSSSPVFSAIKGAYSKAYADPPKSAAMLFSEIAGIHGLPYQPWKGDPNHDSKADYDENDPKDMRPMPTRFGGYCNHGSVLFPSWHRPYVMAIEQAIGEVADRIAQQLDQSGVFKETWAESAKALRFPWWDWAAEGVGKTGLPTVFSDKEVVLKVTKDITVAVENPIAYFPFMDIPKGFKDVTDPDTKMTAYFSKWKRTVRYAKSNPDDPESDTDALNEALKKEAASVRRRVASLFTLSAEKEPQTAASRTYDEFSNHTVQSTNQLHYYTADSLEGVHDSMHDILGGNGHMGYPDYAGFDPIFYFHHCNVDRLYALWEYVYPKECYIGDWELTVPGKKPKDYPFTQSSGTYALAYNQQLLGDTILAPFRRNDGEYWTSDNSRYFNKDAYPKYYTYPAVAGVDVTKPLPDEERAKKYRKLLQDYYGVEQSFSTVPAELTSFVNPSGVEGVKKTKPPSITRIVIGVQTPEFAFNGPYSIAVNYQKDGIQQLYVGSISIFARQPESDCGSCKSKRQIGTTVHGILPLSKEILDDLVDVIGKGVDPAAPDNLIKELKGRLSATIFDRHKKPVGSAKGSEDELTWGSFAALEPHLTPTITVASSFVKLEGEDQTKKGPVYWDGWTNHGDVFHPNPDVTKWRVF</sequence>
<accession>A0ABR3EVX9</accession>
<dbReference type="PROSITE" id="PS00498">
    <property type="entry name" value="TYROSINASE_2"/>
    <property type="match status" value="1"/>
</dbReference>
<gene>
    <name evidence="10" type="ORF">V5O48_014930</name>
</gene>
<dbReference type="Gene3D" id="1.10.1280.10">
    <property type="entry name" value="Di-copper center containing domain from catechol oxidase"/>
    <property type="match status" value="1"/>
</dbReference>
<organism evidence="10 11">
    <name type="scientific">Marasmius crinis-equi</name>
    <dbReference type="NCBI Taxonomy" id="585013"/>
    <lineage>
        <taxon>Eukaryota</taxon>
        <taxon>Fungi</taxon>
        <taxon>Dikarya</taxon>
        <taxon>Basidiomycota</taxon>
        <taxon>Agaricomycotina</taxon>
        <taxon>Agaricomycetes</taxon>
        <taxon>Agaricomycetidae</taxon>
        <taxon>Agaricales</taxon>
        <taxon>Marasmiineae</taxon>
        <taxon>Marasmiaceae</taxon>
        <taxon>Marasmius</taxon>
    </lineage>
</organism>
<dbReference type="EC" id="1.14.18.1" evidence="2"/>
<dbReference type="PROSITE" id="PS00497">
    <property type="entry name" value="TYROSINASE_1"/>
    <property type="match status" value="1"/>
</dbReference>
<dbReference type="PRINTS" id="PR00092">
    <property type="entry name" value="TYROSINASE"/>
</dbReference>
<keyword evidence="5" id="KW-0470">Melanin biosynthesis</keyword>
<evidence type="ECO:0000259" key="9">
    <source>
        <dbReference type="PROSITE" id="PS00498"/>
    </source>
</evidence>
<dbReference type="InterPro" id="IPR002227">
    <property type="entry name" value="Tyrosinase_Cu-bd"/>
</dbReference>
<evidence type="ECO:0000256" key="6">
    <source>
        <dbReference type="ARBA" id="ARBA00048233"/>
    </source>
</evidence>
<dbReference type="PANTHER" id="PTHR11474:SF76">
    <property type="entry name" value="SHKT DOMAIN-CONTAINING PROTEIN"/>
    <property type="match status" value="1"/>
</dbReference>
<comment type="catalytic activity">
    <reaction evidence="6">
        <text>2 L-dopa + O2 = 2 L-dopaquinone + 2 H2O</text>
        <dbReference type="Rhea" id="RHEA:34287"/>
        <dbReference type="ChEBI" id="CHEBI:15377"/>
        <dbReference type="ChEBI" id="CHEBI:15379"/>
        <dbReference type="ChEBI" id="CHEBI:57504"/>
        <dbReference type="ChEBI" id="CHEBI:57924"/>
        <dbReference type="EC" id="1.14.18.1"/>
    </reaction>
</comment>
<dbReference type="InterPro" id="IPR008922">
    <property type="entry name" value="Di-copper_centre_dom_sf"/>
</dbReference>
<evidence type="ECO:0000256" key="5">
    <source>
        <dbReference type="ARBA" id="ARBA00023101"/>
    </source>
</evidence>
<comment type="caution">
    <text evidence="10">The sequence shown here is derived from an EMBL/GenBank/DDBJ whole genome shotgun (WGS) entry which is preliminary data.</text>
</comment>
<reference evidence="10 11" key="1">
    <citation type="submission" date="2024-02" db="EMBL/GenBank/DDBJ databases">
        <title>A draft genome for the cacao thread blight pathogen Marasmius crinis-equi.</title>
        <authorList>
            <person name="Cohen S.P."/>
            <person name="Baruah I.K."/>
            <person name="Amoako-Attah I."/>
            <person name="Bukari Y."/>
            <person name="Meinhardt L.W."/>
            <person name="Bailey B.A."/>
        </authorList>
    </citation>
    <scope>NUCLEOTIDE SEQUENCE [LARGE SCALE GENOMIC DNA]</scope>
    <source>
        <strain evidence="10 11">GH-76</strain>
    </source>
</reference>
<keyword evidence="4" id="KW-0186">Copper</keyword>
<evidence type="ECO:0000313" key="10">
    <source>
        <dbReference type="EMBL" id="KAL0567066.1"/>
    </source>
</evidence>
<dbReference type="SUPFAM" id="SSF48056">
    <property type="entry name" value="Di-copper centre-containing domain"/>
    <property type="match status" value="1"/>
</dbReference>
<evidence type="ECO:0000259" key="8">
    <source>
        <dbReference type="PROSITE" id="PS00497"/>
    </source>
</evidence>
<protein>
    <recommendedName>
        <fullName evidence="2">tyrosinase</fullName>
        <ecNumber evidence="2">1.14.18.1</ecNumber>
    </recommendedName>
</protein>
<proteinExistence type="inferred from homology"/>
<comment type="similarity">
    <text evidence="1">Belongs to the tyrosinase family.</text>
</comment>
<dbReference type="InterPro" id="IPR050316">
    <property type="entry name" value="Tyrosinase/Hemocyanin"/>
</dbReference>
<dbReference type="EMBL" id="JBAHYK010001685">
    <property type="protein sequence ID" value="KAL0567066.1"/>
    <property type="molecule type" value="Genomic_DNA"/>
</dbReference>
<feature type="domain" description="Tyrosinase copper-binding" evidence="9">
    <location>
        <begin position="356"/>
        <end position="367"/>
    </location>
</feature>
<evidence type="ECO:0000256" key="1">
    <source>
        <dbReference type="ARBA" id="ARBA00009928"/>
    </source>
</evidence>